<protein>
    <recommendedName>
        <fullName evidence="6">PucR family transcriptional regulator</fullName>
    </recommendedName>
</protein>
<dbReference type="InterPro" id="IPR042070">
    <property type="entry name" value="PucR_C-HTH_sf"/>
</dbReference>
<dbReference type="Gene3D" id="1.10.10.2840">
    <property type="entry name" value="PucR C-terminal helix-turn-helix domain"/>
    <property type="match status" value="1"/>
</dbReference>
<dbReference type="Pfam" id="PF13556">
    <property type="entry name" value="HTH_30"/>
    <property type="match status" value="1"/>
</dbReference>
<feature type="region of interest" description="Disordered" evidence="1">
    <location>
        <begin position="300"/>
        <end position="359"/>
    </location>
</feature>
<evidence type="ECO:0000259" key="2">
    <source>
        <dbReference type="Pfam" id="PF07905"/>
    </source>
</evidence>
<feature type="domain" description="Purine catabolism PurC-like" evidence="2">
    <location>
        <begin position="35"/>
        <end position="132"/>
    </location>
</feature>
<feature type="domain" description="PucR C-terminal helix-turn-helix" evidence="3">
    <location>
        <begin position="495"/>
        <end position="551"/>
    </location>
</feature>
<dbReference type="InterPro" id="IPR012914">
    <property type="entry name" value="PucR_dom"/>
</dbReference>
<reference evidence="4 5" key="1">
    <citation type="submission" date="2020-07" db="EMBL/GenBank/DDBJ databases">
        <title>Sequencing the genomes of 1000 actinobacteria strains.</title>
        <authorList>
            <person name="Klenk H.-P."/>
        </authorList>
    </citation>
    <scope>NUCLEOTIDE SEQUENCE [LARGE SCALE GENOMIC DNA]</scope>
    <source>
        <strain evidence="4 5">DSM 44442</strain>
    </source>
</reference>
<accession>A0A7Z0EHL5</accession>
<evidence type="ECO:0000313" key="4">
    <source>
        <dbReference type="EMBL" id="NYJ32225.1"/>
    </source>
</evidence>
<dbReference type="PANTHER" id="PTHR33744:SF1">
    <property type="entry name" value="DNA-BINDING TRANSCRIPTIONAL ACTIVATOR ADER"/>
    <property type="match status" value="1"/>
</dbReference>
<gene>
    <name evidence="4" type="ORF">HNR10_000106</name>
</gene>
<dbReference type="PANTHER" id="PTHR33744">
    <property type="entry name" value="CARBOHYDRATE DIACID REGULATOR"/>
    <property type="match status" value="1"/>
</dbReference>
<evidence type="ECO:0000256" key="1">
    <source>
        <dbReference type="SAM" id="MobiDB-lite"/>
    </source>
</evidence>
<dbReference type="InterPro" id="IPR051448">
    <property type="entry name" value="CdaR-like_regulators"/>
</dbReference>
<dbReference type="Pfam" id="PF07905">
    <property type="entry name" value="PucR"/>
    <property type="match status" value="1"/>
</dbReference>
<proteinExistence type="predicted"/>
<dbReference type="RefSeq" id="WP_179819933.1">
    <property type="nucleotide sequence ID" value="NZ_JACCFS010000001.1"/>
</dbReference>
<evidence type="ECO:0000313" key="5">
    <source>
        <dbReference type="Proteomes" id="UP000572051"/>
    </source>
</evidence>
<evidence type="ECO:0000259" key="3">
    <source>
        <dbReference type="Pfam" id="PF13556"/>
    </source>
</evidence>
<dbReference type="AlphaFoldDB" id="A0A7Z0EHL5"/>
<dbReference type="InterPro" id="IPR025736">
    <property type="entry name" value="PucR_C-HTH_dom"/>
</dbReference>
<name>A0A7Z0EHL5_9ACTN</name>
<organism evidence="4 5">
    <name type="scientific">Nocardiopsis aegyptia</name>
    <dbReference type="NCBI Taxonomy" id="220378"/>
    <lineage>
        <taxon>Bacteria</taxon>
        <taxon>Bacillati</taxon>
        <taxon>Actinomycetota</taxon>
        <taxon>Actinomycetes</taxon>
        <taxon>Streptosporangiales</taxon>
        <taxon>Nocardiopsidaceae</taxon>
        <taxon>Nocardiopsis</taxon>
    </lineage>
</organism>
<sequence length="556" mass="57573">MADTAPRDDAHSVPLSTVVGRRDLDLATVVAAGDPGIGWAVVSELDDPAVYLRGGELLLTAGVNLPATAAGLRAYVASLVGAGVSAVGFGVTPVHDTVPAGLIEQCHQQGLPLVEVPGPTPFTAVSQAVGEELEERRLRDLRRLGEAHQALARAVSDPDPVGRVLRVLAESLTGWAALAGPDALRRTPSAPADLSELSDLLGKLTSVRGPRSAKARSGDDEVFLHTVGTPPEDHGAVLVGRPEPLGITDRAVLRTATALLDLLARTSNEAPPVPGRLLTGLLLDGGVTPATGPLLAELTHAGPTGPADPTSIAGAAGASGVSGTGGIAGAADTRERSGRSGASGVGGATERSEATEPGGAEYRVLHAWAGAGRHTAPAALPLDTSVLDHTGDAGEGRLRAVLADRGEDAHRDQLDELRLHGWTGALSAPVQPSGLAGADRQAAALLVRARASGSPLLWGSGTDPFDTLLDPDGVDDLTRRVLGPLAADTESARTLRHTLYVWLTRHGNWDRAAADLGTHRNSVRYRIGRVERDLGVDLADAEQRMRLWFALSRRRP</sequence>
<keyword evidence="5" id="KW-1185">Reference proteome</keyword>
<dbReference type="Proteomes" id="UP000572051">
    <property type="component" value="Unassembled WGS sequence"/>
</dbReference>
<dbReference type="EMBL" id="JACCFS010000001">
    <property type="protein sequence ID" value="NYJ32225.1"/>
    <property type="molecule type" value="Genomic_DNA"/>
</dbReference>
<comment type="caution">
    <text evidence="4">The sequence shown here is derived from an EMBL/GenBank/DDBJ whole genome shotgun (WGS) entry which is preliminary data.</text>
</comment>
<evidence type="ECO:0008006" key="6">
    <source>
        <dbReference type="Google" id="ProtNLM"/>
    </source>
</evidence>
<feature type="compositionally biased region" description="Low complexity" evidence="1">
    <location>
        <begin position="310"/>
        <end position="319"/>
    </location>
</feature>